<organism evidence="3 4">
    <name type="scientific">Bimuria novae-zelandiae CBS 107.79</name>
    <dbReference type="NCBI Taxonomy" id="1447943"/>
    <lineage>
        <taxon>Eukaryota</taxon>
        <taxon>Fungi</taxon>
        <taxon>Dikarya</taxon>
        <taxon>Ascomycota</taxon>
        <taxon>Pezizomycotina</taxon>
        <taxon>Dothideomycetes</taxon>
        <taxon>Pleosporomycetidae</taxon>
        <taxon>Pleosporales</taxon>
        <taxon>Massarineae</taxon>
        <taxon>Didymosphaeriaceae</taxon>
        <taxon>Bimuria</taxon>
    </lineage>
</organism>
<sequence length="241" mass="27322">KILSWLSPVLFEARQRQLQELHEAGTGSWLPDHATFERWKSEKGSRLWCSGIPGAGKTFMASLVIKTLQHSDIPVVFIFADYKDHSMHTSLDLLSSITRQLAMHCPAVIDLVYPKYENQLAHSTAEDNAATRLHRLYVVIDALDEIPSTEESRGSDVRTELMSALVQLDYVSIFCTTRPHIDSSLYFQSPLQLHIEAKDSDLRLFLEARMSSASRLSRILSKDRYLKEDIITTITKKASGM</sequence>
<evidence type="ECO:0000313" key="4">
    <source>
        <dbReference type="Proteomes" id="UP000800036"/>
    </source>
</evidence>
<dbReference type="Proteomes" id="UP000800036">
    <property type="component" value="Unassembled WGS sequence"/>
</dbReference>
<dbReference type="Pfam" id="PF24883">
    <property type="entry name" value="NPHP3_N"/>
    <property type="match status" value="1"/>
</dbReference>
<dbReference type="Gene3D" id="3.40.50.300">
    <property type="entry name" value="P-loop containing nucleotide triphosphate hydrolases"/>
    <property type="match status" value="1"/>
</dbReference>
<keyword evidence="4" id="KW-1185">Reference proteome</keyword>
<proteinExistence type="predicted"/>
<dbReference type="SUPFAM" id="SSF52540">
    <property type="entry name" value="P-loop containing nucleoside triphosphate hydrolases"/>
    <property type="match status" value="1"/>
</dbReference>
<keyword evidence="1" id="KW-0677">Repeat</keyword>
<reference evidence="3" key="1">
    <citation type="journal article" date="2020" name="Stud. Mycol.">
        <title>101 Dothideomycetes genomes: a test case for predicting lifestyles and emergence of pathogens.</title>
        <authorList>
            <person name="Haridas S."/>
            <person name="Albert R."/>
            <person name="Binder M."/>
            <person name="Bloem J."/>
            <person name="Labutti K."/>
            <person name="Salamov A."/>
            <person name="Andreopoulos B."/>
            <person name="Baker S."/>
            <person name="Barry K."/>
            <person name="Bills G."/>
            <person name="Bluhm B."/>
            <person name="Cannon C."/>
            <person name="Castanera R."/>
            <person name="Culley D."/>
            <person name="Daum C."/>
            <person name="Ezra D."/>
            <person name="Gonzalez J."/>
            <person name="Henrissat B."/>
            <person name="Kuo A."/>
            <person name="Liang C."/>
            <person name="Lipzen A."/>
            <person name="Lutzoni F."/>
            <person name="Magnuson J."/>
            <person name="Mondo S."/>
            <person name="Nolan M."/>
            <person name="Ohm R."/>
            <person name="Pangilinan J."/>
            <person name="Park H.-J."/>
            <person name="Ramirez L."/>
            <person name="Alfaro M."/>
            <person name="Sun H."/>
            <person name="Tritt A."/>
            <person name="Yoshinaga Y."/>
            <person name="Zwiers L.-H."/>
            <person name="Turgeon B."/>
            <person name="Goodwin S."/>
            <person name="Spatafora J."/>
            <person name="Crous P."/>
            <person name="Grigoriev I."/>
        </authorList>
    </citation>
    <scope>NUCLEOTIDE SEQUENCE</scope>
    <source>
        <strain evidence="3">CBS 107.79</strain>
    </source>
</reference>
<feature type="non-terminal residue" evidence="3">
    <location>
        <position position="241"/>
    </location>
</feature>
<evidence type="ECO:0000256" key="1">
    <source>
        <dbReference type="ARBA" id="ARBA00022737"/>
    </source>
</evidence>
<gene>
    <name evidence="3" type="ORF">BU23DRAFT_372625</name>
</gene>
<dbReference type="EMBL" id="ML976663">
    <property type="protein sequence ID" value="KAF1977420.1"/>
    <property type="molecule type" value="Genomic_DNA"/>
</dbReference>
<evidence type="ECO:0000313" key="3">
    <source>
        <dbReference type="EMBL" id="KAF1977420.1"/>
    </source>
</evidence>
<feature type="non-terminal residue" evidence="3">
    <location>
        <position position="1"/>
    </location>
</feature>
<protein>
    <recommendedName>
        <fullName evidence="2">Nephrocystin 3-like N-terminal domain-containing protein</fullName>
    </recommendedName>
</protein>
<dbReference type="AlphaFoldDB" id="A0A6A5VLK0"/>
<dbReference type="PANTHER" id="PTHR10039:SF15">
    <property type="entry name" value="NACHT DOMAIN-CONTAINING PROTEIN"/>
    <property type="match status" value="1"/>
</dbReference>
<dbReference type="InterPro" id="IPR056884">
    <property type="entry name" value="NPHP3-like_N"/>
</dbReference>
<dbReference type="PANTHER" id="PTHR10039">
    <property type="entry name" value="AMELOGENIN"/>
    <property type="match status" value="1"/>
</dbReference>
<accession>A0A6A5VLK0</accession>
<dbReference type="InterPro" id="IPR027417">
    <property type="entry name" value="P-loop_NTPase"/>
</dbReference>
<name>A0A6A5VLK0_9PLEO</name>
<dbReference type="OrthoDB" id="3792703at2759"/>
<evidence type="ECO:0000259" key="2">
    <source>
        <dbReference type="Pfam" id="PF24883"/>
    </source>
</evidence>
<feature type="domain" description="Nephrocystin 3-like N-terminal" evidence="2">
    <location>
        <begin position="25"/>
        <end position="177"/>
    </location>
</feature>